<dbReference type="AlphaFoldDB" id="A0A6B0YN05"/>
<sequence length="383" mass="41235">MTRMNEAAAIGQAIWLDFIRRSFLDSGELGDLVDKGLRGVTSNPSIFQKAIAASTDYDAAVERLVGEGKSVNDIYEALAIQDIRRACDIMQPVYGRTDGLDGYVSLEVNPKLAYDTEGTVMEARRLSSLVDRPNVMIKVPATPEGIPAIETLTGEGININVTLIFSLKQYEDSAMAYIRGLEKLAAANVDFSRVASVASFFVSRVDGKIDPKLVEIGNSALQGKIAIANAKMAYHRFGELFSGPRWDKLASQGARVQRPLWGSTSTKNPDYPDTLYVDELIGPHTVNTLPPETLEAFVDHGNAASTVDAGVEQARQHLAQLADLGIDLGEVTTQLMGEGVDAFADSFDELMSGIAEKAAAIAGGDDNQTRARADFFTVPSGAR</sequence>
<dbReference type="UniPathway" id="UPA00115">
    <property type="reaction ID" value="UER00414"/>
</dbReference>
<dbReference type="Pfam" id="PF00923">
    <property type="entry name" value="TAL_FSA"/>
    <property type="match status" value="1"/>
</dbReference>
<name>A0A6B0YN05_9CHLR</name>
<evidence type="ECO:0000256" key="7">
    <source>
        <dbReference type="ARBA" id="ARBA00022679"/>
    </source>
</evidence>
<comment type="function">
    <text evidence="1 11">Transaldolase is important for the balance of metabolites in the pentose-phosphate pathway.</text>
</comment>
<organism evidence="12">
    <name type="scientific">Caldilineaceae bacterium SB0664_bin_27</name>
    <dbReference type="NCBI Taxonomy" id="2605260"/>
    <lineage>
        <taxon>Bacteria</taxon>
        <taxon>Bacillati</taxon>
        <taxon>Chloroflexota</taxon>
        <taxon>Caldilineae</taxon>
        <taxon>Caldilineales</taxon>
        <taxon>Caldilineaceae</taxon>
    </lineage>
</organism>
<evidence type="ECO:0000256" key="6">
    <source>
        <dbReference type="ARBA" id="ARBA00022490"/>
    </source>
</evidence>
<comment type="caution">
    <text evidence="12">The sequence shown here is derived from an EMBL/GenBank/DDBJ whole genome shotgun (WGS) entry which is preliminary data.</text>
</comment>
<dbReference type="HAMAP" id="MF_00493">
    <property type="entry name" value="Transaldolase_2"/>
    <property type="match status" value="1"/>
</dbReference>
<reference evidence="12" key="1">
    <citation type="submission" date="2019-09" db="EMBL/GenBank/DDBJ databases">
        <title>Characterisation of the sponge microbiome using genome-centric metagenomics.</title>
        <authorList>
            <person name="Engelberts J.P."/>
            <person name="Robbins S.J."/>
            <person name="De Goeij J.M."/>
            <person name="Aranda M."/>
            <person name="Bell S.C."/>
            <person name="Webster N.S."/>
        </authorList>
    </citation>
    <scope>NUCLEOTIDE SEQUENCE</scope>
    <source>
        <strain evidence="12">SB0664_bin_27</strain>
    </source>
</reference>
<accession>A0A6B0YN05</accession>
<dbReference type="PROSITE" id="PS00958">
    <property type="entry name" value="TRANSALDOLASE_2"/>
    <property type="match status" value="1"/>
</dbReference>
<keyword evidence="6 11" id="KW-0963">Cytoplasm</keyword>
<dbReference type="PIRSF" id="PIRSF036915">
    <property type="entry name" value="Trnald_Bac_Plnt"/>
    <property type="match status" value="1"/>
</dbReference>
<evidence type="ECO:0000256" key="5">
    <source>
        <dbReference type="ARBA" id="ARBA00013151"/>
    </source>
</evidence>
<dbReference type="PROSITE" id="PS01054">
    <property type="entry name" value="TRANSALDOLASE_1"/>
    <property type="match status" value="1"/>
</dbReference>
<proteinExistence type="inferred from homology"/>
<evidence type="ECO:0000256" key="10">
    <source>
        <dbReference type="ARBA" id="ARBA00048810"/>
    </source>
</evidence>
<dbReference type="SUPFAM" id="SSF51569">
    <property type="entry name" value="Aldolase"/>
    <property type="match status" value="1"/>
</dbReference>
<dbReference type="NCBIfam" id="TIGR00876">
    <property type="entry name" value="tal_mycobact"/>
    <property type="match status" value="1"/>
</dbReference>
<keyword evidence="7 11" id="KW-0808">Transferase</keyword>
<dbReference type="InterPro" id="IPR004732">
    <property type="entry name" value="Transaldolase_2"/>
</dbReference>
<evidence type="ECO:0000256" key="9">
    <source>
        <dbReference type="ARBA" id="ARBA00023270"/>
    </source>
</evidence>
<evidence type="ECO:0000313" key="12">
    <source>
        <dbReference type="EMBL" id="MXY92424.1"/>
    </source>
</evidence>
<evidence type="ECO:0000256" key="2">
    <source>
        <dbReference type="ARBA" id="ARBA00004496"/>
    </source>
</evidence>
<comment type="pathway">
    <text evidence="3 11">Carbohydrate degradation; pentose phosphate pathway; D-glyceraldehyde 3-phosphate and beta-D-fructose 6-phosphate from D-ribose 5-phosphate and D-xylulose 5-phosphate (non-oxidative stage): step 2/3.</text>
</comment>
<dbReference type="EMBL" id="VXRG01000032">
    <property type="protein sequence ID" value="MXY92424.1"/>
    <property type="molecule type" value="Genomic_DNA"/>
</dbReference>
<gene>
    <name evidence="11 12" type="primary">tal</name>
    <name evidence="12" type="ORF">F4Y42_03140</name>
</gene>
<comment type="subcellular location">
    <subcellularLocation>
        <location evidence="2 11">Cytoplasm</location>
    </subcellularLocation>
</comment>
<dbReference type="PANTHER" id="PTHR10683:SF31">
    <property type="entry name" value="TRANSALDOLASE"/>
    <property type="match status" value="1"/>
</dbReference>
<comment type="similarity">
    <text evidence="4 11">Belongs to the transaldolase family. Type 2 subfamily.</text>
</comment>
<dbReference type="GO" id="GO:0005737">
    <property type="term" value="C:cytoplasm"/>
    <property type="evidence" value="ECO:0007669"/>
    <property type="project" value="UniProtKB-SubCell"/>
</dbReference>
<evidence type="ECO:0000256" key="8">
    <source>
        <dbReference type="ARBA" id="ARBA00023126"/>
    </source>
</evidence>
<dbReference type="GO" id="GO:0004801">
    <property type="term" value="F:transaldolase activity"/>
    <property type="evidence" value="ECO:0007669"/>
    <property type="project" value="UniProtKB-UniRule"/>
</dbReference>
<evidence type="ECO:0000256" key="4">
    <source>
        <dbReference type="ARBA" id="ARBA00008426"/>
    </source>
</evidence>
<comment type="catalytic activity">
    <reaction evidence="10 11">
        <text>D-sedoheptulose 7-phosphate + D-glyceraldehyde 3-phosphate = D-erythrose 4-phosphate + beta-D-fructose 6-phosphate</text>
        <dbReference type="Rhea" id="RHEA:17053"/>
        <dbReference type="ChEBI" id="CHEBI:16897"/>
        <dbReference type="ChEBI" id="CHEBI:57483"/>
        <dbReference type="ChEBI" id="CHEBI:57634"/>
        <dbReference type="ChEBI" id="CHEBI:59776"/>
        <dbReference type="EC" id="2.2.1.2"/>
    </reaction>
</comment>
<dbReference type="InterPro" id="IPR018225">
    <property type="entry name" value="Transaldolase_AS"/>
</dbReference>
<dbReference type="GO" id="GO:0006098">
    <property type="term" value="P:pentose-phosphate shunt"/>
    <property type="evidence" value="ECO:0007669"/>
    <property type="project" value="UniProtKB-UniRule"/>
</dbReference>
<keyword evidence="9 11" id="KW-0704">Schiff base</keyword>
<evidence type="ECO:0000256" key="1">
    <source>
        <dbReference type="ARBA" id="ARBA00003518"/>
    </source>
</evidence>
<dbReference type="PANTHER" id="PTHR10683">
    <property type="entry name" value="TRANSALDOLASE"/>
    <property type="match status" value="1"/>
</dbReference>
<dbReference type="InterPro" id="IPR013785">
    <property type="entry name" value="Aldolase_TIM"/>
</dbReference>
<dbReference type="EC" id="2.2.1.2" evidence="5 11"/>
<dbReference type="NCBIfam" id="NF002881">
    <property type="entry name" value="PRK03343.1"/>
    <property type="match status" value="1"/>
</dbReference>
<feature type="active site" description="Schiff-base intermediate with substrate" evidence="11">
    <location>
        <position position="138"/>
    </location>
</feature>
<dbReference type="GO" id="GO:0005975">
    <property type="term" value="P:carbohydrate metabolic process"/>
    <property type="evidence" value="ECO:0007669"/>
    <property type="project" value="InterPro"/>
</dbReference>
<dbReference type="Gene3D" id="3.20.20.70">
    <property type="entry name" value="Aldolase class I"/>
    <property type="match status" value="1"/>
</dbReference>
<evidence type="ECO:0000256" key="3">
    <source>
        <dbReference type="ARBA" id="ARBA00004857"/>
    </source>
</evidence>
<dbReference type="CDD" id="cd00955">
    <property type="entry name" value="Transaldolase_like"/>
    <property type="match status" value="1"/>
</dbReference>
<evidence type="ECO:0000256" key="11">
    <source>
        <dbReference type="HAMAP-Rule" id="MF_00493"/>
    </source>
</evidence>
<dbReference type="InterPro" id="IPR001585">
    <property type="entry name" value="TAL/FSA"/>
</dbReference>
<protein>
    <recommendedName>
        <fullName evidence="5 11">Transaldolase</fullName>
        <ecNumber evidence="5 11">2.2.1.2</ecNumber>
    </recommendedName>
</protein>
<keyword evidence="8 11" id="KW-0570">Pentose shunt</keyword>